<proteinExistence type="predicted"/>
<evidence type="ECO:0000256" key="3">
    <source>
        <dbReference type="ARBA" id="ARBA00022729"/>
    </source>
</evidence>
<reference evidence="8" key="1">
    <citation type="submission" date="2025-08" db="UniProtKB">
        <authorList>
            <consortium name="RefSeq"/>
        </authorList>
    </citation>
    <scope>IDENTIFICATION</scope>
</reference>
<dbReference type="GeneID" id="120276108"/>
<gene>
    <name evidence="8" type="primary">LOC120276108</name>
</gene>
<evidence type="ECO:0000313" key="8">
    <source>
        <dbReference type="RefSeq" id="XP_039138776.1"/>
    </source>
</evidence>
<dbReference type="RefSeq" id="XP_039138776.1">
    <property type="nucleotide sequence ID" value="XM_039282842.1"/>
</dbReference>
<evidence type="ECO:0000256" key="2">
    <source>
        <dbReference type="ARBA" id="ARBA00022692"/>
    </source>
</evidence>
<name>A0AB40CFN6_DIOCR</name>
<evidence type="ECO:0000256" key="4">
    <source>
        <dbReference type="ARBA" id="ARBA00022989"/>
    </source>
</evidence>
<dbReference type="InterPro" id="IPR032675">
    <property type="entry name" value="LRR_dom_sf"/>
</dbReference>
<dbReference type="Gene3D" id="3.80.10.10">
    <property type="entry name" value="Ribonuclease Inhibitor"/>
    <property type="match status" value="1"/>
</dbReference>
<dbReference type="SUPFAM" id="SSF52058">
    <property type="entry name" value="L domain-like"/>
    <property type="match status" value="1"/>
</dbReference>
<keyword evidence="5" id="KW-0472">Membrane</keyword>
<keyword evidence="2" id="KW-0812">Transmembrane</keyword>
<dbReference type="Proteomes" id="UP001515500">
    <property type="component" value="Chromosome 14"/>
</dbReference>
<keyword evidence="6" id="KW-0325">Glycoprotein</keyword>
<evidence type="ECO:0000256" key="6">
    <source>
        <dbReference type="ARBA" id="ARBA00023180"/>
    </source>
</evidence>
<evidence type="ECO:0000256" key="5">
    <source>
        <dbReference type="ARBA" id="ARBA00023136"/>
    </source>
</evidence>
<accession>A0AB40CFN6</accession>
<dbReference type="PANTHER" id="PTHR48063">
    <property type="entry name" value="LRR RECEPTOR-LIKE KINASE"/>
    <property type="match status" value="1"/>
</dbReference>
<dbReference type="AlphaFoldDB" id="A0AB40CFN6"/>
<evidence type="ECO:0000256" key="1">
    <source>
        <dbReference type="ARBA" id="ARBA00004479"/>
    </source>
</evidence>
<dbReference type="PANTHER" id="PTHR48063:SF112">
    <property type="entry name" value="RECEPTOR LIKE PROTEIN 30-LIKE"/>
    <property type="match status" value="1"/>
</dbReference>
<dbReference type="GO" id="GO:0016020">
    <property type="term" value="C:membrane"/>
    <property type="evidence" value="ECO:0007669"/>
    <property type="project" value="UniProtKB-SubCell"/>
</dbReference>
<keyword evidence="3" id="KW-0732">Signal</keyword>
<comment type="subcellular location">
    <subcellularLocation>
        <location evidence="1">Membrane</location>
        <topology evidence="1">Single-pass type I membrane protein</topology>
    </subcellularLocation>
</comment>
<dbReference type="InterPro" id="IPR046956">
    <property type="entry name" value="RLP23-like"/>
</dbReference>
<keyword evidence="8" id="KW-0675">Receptor</keyword>
<protein>
    <submittedName>
        <fullName evidence="8">Receptor like protein 25</fullName>
    </submittedName>
</protein>
<keyword evidence="7" id="KW-1185">Reference proteome</keyword>
<keyword evidence="4" id="KW-1133">Transmembrane helix</keyword>
<evidence type="ECO:0000313" key="7">
    <source>
        <dbReference type="Proteomes" id="UP001515500"/>
    </source>
</evidence>
<sequence length="199" mass="22071">MGDYDRVVSITAKGLTLDYDALCSFMSIIDLAENDLYVCIPHEIGNLKLLHDLNLSGNHLREEITDKIGLMNQLESLDLSRNHGLFVPQTAIHGLFVHTQNRTKNEMQDKGKVEIGGMNRGVPPVMEILERNLVKSFLAMPSLVLSSRRASSLSAMRSSRDRRWEASIKKKLARDVIVSAGHGFTGNSDIEGGTEGEDH</sequence>
<organism evidence="7 8">
    <name type="scientific">Dioscorea cayennensis subsp. rotundata</name>
    <name type="common">White Guinea yam</name>
    <name type="synonym">Dioscorea rotundata</name>
    <dbReference type="NCBI Taxonomy" id="55577"/>
    <lineage>
        <taxon>Eukaryota</taxon>
        <taxon>Viridiplantae</taxon>
        <taxon>Streptophyta</taxon>
        <taxon>Embryophyta</taxon>
        <taxon>Tracheophyta</taxon>
        <taxon>Spermatophyta</taxon>
        <taxon>Magnoliopsida</taxon>
        <taxon>Liliopsida</taxon>
        <taxon>Dioscoreales</taxon>
        <taxon>Dioscoreaceae</taxon>
        <taxon>Dioscorea</taxon>
    </lineage>
</organism>